<dbReference type="GeneID" id="110976050"/>
<dbReference type="GO" id="GO:0004479">
    <property type="term" value="F:methionyl-tRNA formyltransferase activity"/>
    <property type="evidence" value="ECO:0007669"/>
    <property type="project" value="UniProtKB-EC"/>
</dbReference>
<dbReference type="GO" id="GO:0005739">
    <property type="term" value="C:mitochondrion"/>
    <property type="evidence" value="ECO:0007669"/>
    <property type="project" value="UniProtKB-SubCell"/>
</dbReference>
<dbReference type="Gene3D" id="3.40.50.12230">
    <property type="match status" value="1"/>
</dbReference>
<feature type="domain" description="Formyl transferase C-terminal" evidence="12">
    <location>
        <begin position="313"/>
        <end position="416"/>
    </location>
</feature>
<dbReference type="OrthoDB" id="10268103at2759"/>
<dbReference type="Pfam" id="PF00551">
    <property type="entry name" value="Formyl_trans_N"/>
    <property type="match status" value="1"/>
</dbReference>
<evidence type="ECO:0000256" key="8">
    <source>
        <dbReference type="ARBA" id="ARBA00023128"/>
    </source>
</evidence>
<organism evidence="13 14">
    <name type="scientific">Acanthaster planci</name>
    <name type="common">Crown-of-thorns starfish</name>
    <dbReference type="NCBI Taxonomy" id="133434"/>
    <lineage>
        <taxon>Eukaryota</taxon>
        <taxon>Metazoa</taxon>
        <taxon>Echinodermata</taxon>
        <taxon>Eleutherozoa</taxon>
        <taxon>Asterozoa</taxon>
        <taxon>Asteroidea</taxon>
        <taxon>Valvatacea</taxon>
        <taxon>Valvatida</taxon>
        <taxon>Acanthasteridae</taxon>
        <taxon>Acanthaster</taxon>
    </lineage>
</organism>
<keyword evidence="5" id="KW-0808">Transferase</keyword>
<sequence length="428" mass="47896">MWHYTTQWISHIVRTSSIEYGWSDRTARHACSAFTAMAVRSVLPSHMKSFAAPQTSSAVCFHCGGFVTTTKKKNSPECQTNLPTLKPATQLHTGQLCCTDSSADDVRGGPPWRVMFFGSDNFSISSLKALHRNREEGKLIDILHIVCPETKYIKRRGRTRVISPIWQYCHDNGLTTIPWPIRGEVRGYDVGVLSSFGHLVPGSLIDSFPYGIANIHPSLLPRWRGASPINHAILEGDNTTGVSIMRIMAKRFDVGPILLQESVEIPERSTTESLQEILASKGADMILQVLADLPTFIAKSRKQTDEGVTLCGKIVASMSLINWNKSCSEIDRLHRAIGHQFPLETSWRGSQIRLSQMADPKDTAAWDIDVIDPALGEVCYNKANQQICVRCKDGWVSFREVTLKKKMTAQDFYNGYMSGQDRGRQYFV</sequence>
<keyword evidence="7" id="KW-0809">Transit peptide</keyword>
<dbReference type="RefSeq" id="XP_022084691.1">
    <property type="nucleotide sequence ID" value="XM_022228999.1"/>
</dbReference>
<keyword evidence="8" id="KW-0496">Mitochondrion</keyword>
<reference evidence="14" key="1">
    <citation type="submission" date="2025-08" db="UniProtKB">
        <authorList>
            <consortium name="RefSeq"/>
        </authorList>
    </citation>
    <scope>IDENTIFICATION</scope>
</reference>
<comment type="catalytic activity">
    <reaction evidence="9">
        <text>L-methionyl-tRNA(fMet) + (6R)-10-formyltetrahydrofolate = N-formyl-L-methionyl-tRNA(fMet) + (6S)-5,6,7,8-tetrahydrofolate + H(+)</text>
        <dbReference type="Rhea" id="RHEA:24380"/>
        <dbReference type="Rhea" id="RHEA-COMP:9952"/>
        <dbReference type="Rhea" id="RHEA-COMP:9953"/>
        <dbReference type="ChEBI" id="CHEBI:15378"/>
        <dbReference type="ChEBI" id="CHEBI:57453"/>
        <dbReference type="ChEBI" id="CHEBI:78530"/>
        <dbReference type="ChEBI" id="CHEBI:78844"/>
        <dbReference type="ChEBI" id="CHEBI:195366"/>
        <dbReference type="EC" id="2.1.2.9"/>
    </reaction>
    <physiologicalReaction direction="left-to-right" evidence="9">
        <dbReference type="Rhea" id="RHEA:24381"/>
    </physiologicalReaction>
</comment>
<dbReference type="AlphaFoldDB" id="A0A8B7XY35"/>
<keyword evidence="13" id="KW-1185">Reference proteome</keyword>
<dbReference type="CDD" id="cd08646">
    <property type="entry name" value="FMT_core_Met-tRNA-FMT_N"/>
    <property type="match status" value="1"/>
</dbReference>
<evidence type="ECO:0000256" key="9">
    <source>
        <dbReference type="ARBA" id="ARBA00052555"/>
    </source>
</evidence>
<comment type="subcellular location">
    <subcellularLocation>
        <location evidence="1">Mitochondrion</location>
    </subcellularLocation>
</comment>
<dbReference type="InterPro" id="IPR005793">
    <property type="entry name" value="Formyl_trans_C"/>
</dbReference>
<dbReference type="NCBIfam" id="TIGR00460">
    <property type="entry name" value="fmt"/>
    <property type="match status" value="1"/>
</dbReference>
<comment type="function">
    <text evidence="10">Methionyl-tRNA formyltransferase that formylates methionyl-tRNA in mitochondria and is crucial for translation initiation.</text>
</comment>
<evidence type="ECO:0000256" key="2">
    <source>
        <dbReference type="ARBA" id="ARBA00010699"/>
    </source>
</evidence>
<dbReference type="SUPFAM" id="SSF50486">
    <property type="entry name" value="FMT C-terminal domain-like"/>
    <property type="match status" value="1"/>
</dbReference>
<feature type="domain" description="Formyl transferase N-terminal" evidence="11">
    <location>
        <begin position="113"/>
        <end position="290"/>
    </location>
</feature>
<dbReference type="PANTHER" id="PTHR11138:SF5">
    <property type="entry name" value="METHIONYL-TRNA FORMYLTRANSFERASE, MITOCHONDRIAL"/>
    <property type="match status" value="1"/>
</dbReference>
<evidence type="ECO:0000256" key="7">
    <source>
        <dbReference type="ARBA" id="ARBA00022946"/>
    </source>
</evidence>
<dbReference type="InterPro" id="IPR011034">
    <property type="entry name" value="Formyl_transferase-like_C_sf"/>
</dbReference>
<gene>
    <name evidence="14" type="primary">LOC110976050</name>
</gene>
<dbReference type="SUPFAM" id="SSF53328">
    <property type="entry name" value="Formyltransferase"/>
    <property type="match status" value="1"/>
</dbReference>
<evidence type="ECO:0000313" key="13">
    <source>
        <dbReference type="Proteomes" id="UP000694845"/>
    </source>
</evidence>
<dbReference type="InterPro" id="IPR005794">
    <property type="entry name" value="Fmt"/>
</dbReference>
<evidence type="ECO:0000256" key="4">
    <source>
        <dbReference type="ARBA" id="ARBA00014185"/>
    </source>
</evidence>
<dbReference type="Proteomes" id="UP000694845">
    <property type="component" value="Unplaced"/>
</dbReference>
<evidence type="ECO:0000256" key="10">
    <source>
        <dbReference type="ARBA" id="ARBA00057846"/>
    </source>
</evidence>
<dbReference type="InterPro" id="IPR002376">
    <property type="entry name" value="Formyl_transf_N"/>
</dbReference>
<dbReference type="KEGG" id="aplc:110976050"/>
<evidence type="ECO:0000313" key="14">
    <source>
        <dbReference type="RefSeq" id="XP_022084691.1"/>
    </source>
</evidence>
<comment type="similarity">
    <text evidence="2">Belongs to the Fmt family.</text>
</comment>
<evidence type="ECO:0000256" key="5">
    <source>
        <dbReference type="ARBA" id="ARBA00022679"/>
    </source>
</evidence>
<dbReference type="InterPro" id="IPR036477">
    <property type="entry name" value="Formyl_transf_N_sf"/>
</dbReference>
<accession>A0A8B7XY35</accession>
<evidence type="ECO:0000259" key="12">
    <source>
        <dbReference type="Pfam" id="PF02911"/>
    </source>
</evidence>
<evidence type="ECO:0000256" key="3">
    <source>
        <dbReference type="ARBA" id="ARBA00012261"/>
    </source>
</evidence>
<dbReference type="EC" id="2.1.2.9" evidence="3"/>
<evidence type="ECO:0000259" key="11">
    <source>
        <dbReference type="Pfam" id="PF00551"/>
    </source>
</evidence>
<evidence type="ECO:0000256" key="6">
    <source>
        <dbReference type="ARBA" id="ARBA00022917"/>
    </source>
</evidence>
<name>A0A8B7XY35_ACAPL</name>
<protein>
    <recommendedName>
        <fullName evidence="4">Methionyl-tRNA formyltransferase, mitochondrial</fullName>
        <ecNumber evidence="3">2.1.2.9</ecNumber>
    </recommendedName>
</protein>
<proteinExistence type="inferred from homology"/>
<dbReference type="FunFam" id="3.40.50.12230:FF:000003">
    <property type="entry name" value="methionyl-tRNA formyltransferase, mitochondrial"/>
    <property type="match status" value="1"/>
</dbReference>
<keyword evidence="6" id="KW-0648">Protein biosynthesis</keyword>
<dbReference type="PANTHER" id="PTHR11138">
    <property type="entry name" value="METHIONYL-TRNA FORMYLTRANSFERASE"/>
    <property type="match status" value="1"/>
</dbReference>
<evidence type="ECO:0000256" key="1">
    <source>
        <dbReference type="ARBA" id="ARBA00004173"/>
    </source>
</evidence>
<dbReference type="Pfam" id="PF02911">
    <property type="entry name" value="Formyl_trans_C"/>
    <property type="match status" value="1"/>
</dbReference>
<dbReference type="InterPro" id="IPR041711">
    <property type="entry name" value="Met-tRNA-FMT_N"/>
</dbReference>